<keyword evidence="8" id="KW-0406">Ion transport</keyword>
<evidence type="ECO:0000256" key="10">
    <source>
        <dbReference type="SAM" id="Phobius"/>
    </source>
</evidence>
<evidence type="ECO:0000256" key="7">
    <source>
        <dbReference type="ARBA" id="ARBA00022989"/>
    </source>
</evidence>
<keyword evidence="4" id="KW-0813">Transport</keyword>
<evidence type="ECO:0000256" key="2">
    <source>
        <dbReference type="ARBA" id="ARBA00004236"/>
    </source>
</evidence>
<evidence type="ECO:0000256" key="8">
    <source>
        <dbReference type="ARBA" id="ARBA00023065"/>
    </source>
</evidence>
<accession>A0A4S4DAH7</accession>
<dbReference type="GO" id="GO:0005886">
    <property type="term" value="C:plasma membrane"/>
    <property type="evidence" value="ECO:0007669"/>
    <property type="project" value="UniProtKB-SubCell"/>
</dbReference>
<proteinExistence type="inferred from homology"/>
<dbReference type="InterPro" id="IPR004695">
    <property type="entry name" value="SLAC1/Mae1/Ssu1/TehA"/>
</dbReference>
<dbReference type="PANTHER" id="PTHR31269:SF22">
    <property type="entry name" value="OS01G0247700 PROTEIN"/>
    <property type="match status" value="1"/>
</dbReference>
<comment type="similarity">
    <text evidence="3">Belongs to the SLAC1 S-type anion channel family.</text>
</comment>
<keyword evidence="7 10" id="KW-1133">Transmembrane helix</keyword>
<evidence type="ECO:0000256" key="6">
    <source>
        <dbReference type="ARBA" id="ARBA00022692"/>
    </source>
</evidence>
<keyword evidence="12" id="KW-1185">Reference proteome</keyword>
<comment type="caution">
    <text evidence="11">The sequence shown here is derived from an EMBL/GenBank/DDBJ whole genome shotgun (WGS) entry which is preliminary data.</text>
</comment>
<name>A0A4S4DAH7_CAMSN</name>
<feature type="transmembrane region" description="Helical" evidence="10">
    <location>
        <begin position="89"/>
        <end position="111"/>
    </location>
</feature>
<dbReference type="GO" id="GO:0006873">
    <property type="term" value="P:intracellular monoatomic ion homeostasis"/>
    <property type="evidence" value="ECO:0007669"/>
    <property type="project" value="InterPro"/>
</dbReference>
<comment type="subcellular location">
    <subcellularLocation>
        <location evidence="2">Cell membrane</location>
    </subcellularLocation>
    <subcellularLocation>
        <location evidence="1">Endomembrane system</location>
        <topology evidence="1">Multi-pass membrane protein</topology>
    </subcellularLocation>
</comment>
<evidence type="ECO:0000256" key="3">
    <source>
        <dbReference type="ARBA" id="ARBA00007808"/>
    </source>
</evidence>
<evidence type="ECO:0000256" key="9">
    <source>
        <dbReference type="ARBA" id="ARBA00023136"/>
    </source>
</evidence>
<keyword evidence="5" id="KW-1003">Cell membrane</keyword>
<evidence type="ECO:0000256" key="4">
    <source>
        <dbReference type="ARBA" id="ARBA00022448"/>
    </source>
</evidence>
<reference evidence="11 12" key="1">
    <citation type="journal article" date="2018" name="Proc. Natl. Acad. Sci. U.S.A.">
        <title>Draft genome sequence of Camellia sinensis var. sinensis provides insights into the evolution of the tea genome and tea quality.</title>
        <authorList>
            <person name="Wei C."/>
            <person name="Yang H."/>
            <person name="Wang S."/>
            <person name="Zhao J."/>
            <person name="Liu C."/>
            <person name="Gao L."/>
            <person name="Xia E."/>
            <person name="Lu Y."/>
            <person name="Tai Y."/>
            <person name="She G."/>
            <person name="Sun J."/>
            <person name="Cao H."/>
            <person name="Tong W."/>
            <person name="Gao Q."/>
            <person name="Li Y."/>
            <person name="Deng W."/>
            <person name="Jiang X."/>
            <person name="Wang W."/>
            <person name="Chen Q."/>
            <person name="Zhang S."/>
            <person name="Li H."/>
            <person name="Wu J."/>
            <person name="Wang P."/>
            <person name="Li P."/>
            <person name="Shi C."/>
            <person name="Zheng F."/>
            <person name="Jian J."/>
            <person name="Huang B."/>
            <person name="Shan D."/>
            <person name="Shi M."/>
            <person name="Fang C."/>
            <person name="Yue Y."/>
            <person name="Li F."/>
            <person name="Li D."/>
            <person name="Wei S."/>
            <person name="Han B."/>
            <person name="Jiang C."/>
            <person name="Yin Y."/>
            <person name="Xia T."/>
            <person name="Zhang Z."/>
            <person name="Bennetzen J.L."/>
            <person name="Zhao S."/>
            <person name="Wan X."/>
        </authorList>
    </citation>
    <scope>NUCLEOTIDE SEQUENCE [LARGE SCALE GENOMIC DNA]</scope>
    <source>
        <strain evidence="12">cv. Shuchazao</strain>
        <tissue evidence="11">Leaf</tissue>
    </source>
</reference>
<protein>
    <submittedName>
        <fullName evidence="11">Uncharacterized protein</fullName>
    </submittedName>
</protein>
<dbReference type="PANTHER" id="PTHR31269">
    <property type="entry name" value="S-TYPE ANION CHANNEL SLAH3"/>
    <property type="match status" value="1"/>
</dbReference>
<dbReference type="Gene3D" id="1.50.10.150">
    <property type="entry name" value="Voltage-dependent anion channel"/>
    <property type="match status" value="1"/>
</dbReference>
<dbReference type="Proteomes" id="UP000306102">
    <property type="component" value="Unassembled WGS sequence"/>
</dbReference>
<feature type="transmembrane region" description="Helical" evidence="10">
    <location>
        <begin position="154"/>
        <end position="172"/>
    </location>
</feature>
<dbReference type="InterPro" id="IPR030183">
    <property type="entry name" value="SLAC/SLAH"/>
</dbReference>
<evidence type="ECO:0000313" key="11">
    <source>
        <dbReference type="EMBL" id="THF99540.1"/>
    </source>
</evidence>
<sequence length="274" mass="31083">MAIHARESNQPQIAIIVNTATSTVSTQPHNGIFMIIKALISPSTARFHAGHFRISLSLCSQALLWKTLGEPTDDSNTFRRVLRMLPSTAFIFLWFLALLTLVSLSLLYLLRCFFHFDMVKSEFFHNVGVNYMFAPWISWLLLLQSSPFFTPDTISYLVLWWVFIVPIVALDVKDLWTVVNGRKEVSRPTLFKKSMKKFNVAWWAYSFPLTFMALASTEYAQEVKSGIAHGLMLLLSLLSVVVSLVLMVFTVLNANMLLPSDDPILSPTSTRTRV</sequence>
<dbReference type="STRING" id="542762.A0A4S4DAH7"/>
<dbReference type="AlphaFoldDB" id="A0A4S4DAH7"/>
<evidence type="ECO:0000256" key="1">
    <source>
        <dbReference type="ARBA" id="ARBA00004127"/>
    </source>
</evidence>
<feature type="transmembrane region" description="Helical" evidence="10">
    <location>
        <begin position="200"/>
        <end position="219"/>
    </location>
</feature>
<evidence type="ECO:0000256" key="5">
    <source>
        <dbReference type="ARBA" id="ARBA00022475"/>
    </source>
</evidence>
<dbReference type="InterPro" id="IPR038665">
    <property type="entry name" value="Voltage-dep_anion_channel_sf"/>
</dbReference>
<organism evidence="11 12">
    <name type="scientific">Camellia sinensis var. sinensis</name>
    <name type="common">China tea</name>
    <dbReference type="NCBI Taxonomy" id="542762"/>
    <lineage>
        <taxon>Eukaryota</taxon>
        <taxon>Viridiplantae</taxon>
        <taxon>Streptophyta</taxon>
        <taxon>Embryophyta</taxon>
        <taxon>Tracheophyta</taxon>
        <taxon>Spermatophyta</taxon>
        <taxon>Magnoliopsida</taxon>
        <taxon>eudicotyledons</taxon>
        <taxon>Gunneridae</taxon>
        <taxon>Pentapetalae</taxon>
        <taxon>asterids</taxon>
        <taxon>Ericales</taxon>
        <taxon>Theaceae</taxon>
        <taxon>Camellia</taxon>
    </lineage>
</organism>
<gene>
    <name evidence="11" type="ORF">TEA_002992</name>
</gene>
<dbReference type="GO" id="GO:0008308">
    <property type="term" value="F:voltage-gated monoatomic anion channel activity"/>
    <property type="evidence" value="ECO:0007669"/>
    <property type="project" value="InterPro"/>
</dbReference>
<feature type="transmembrane region" description="Helical" evidence="10">
    <location>
        <begin position="123"/>
        <end position="142"/>
    </location>
</feature>
<dbReference type="GO" id="GO:0012505">
    <property type="term" value="C:endomembrane system"/>
    <property type="evidence" value="ECO:0007669"/>
    <property type="project" value="UniProtKB-SubCell"/>
</dbReference>
<keyword evidence="6 10" id="KW-0812">Transmembrane</keyword>
<keyword evidence="9 10" id="KW-0472">Membrane</keyword>
<feature type="transmembrane region" description="Helical" evidence="10">
    <location>
        <begin position="231"/>
        <end position="252"/>
    </location>
</feature>
<dbReference type="Pfam" id="PF03595">
    <property type="entry name" value="SLAC1"/>
    <property type="match status" value="1"/>
</dbReference>
<evidence type="ECO:0000313" key="12">
    <source>
        <dbReference type="Proteomes" id="UP000306102"/>
    </source>
</evidence>
<dbReference type="EMBL" id="SDRB02011936">
    <property type="protein sequence ID" value="THF99540.1"/>
    <property type="molecule type" value="Genomic_DNA"/>
</dbReference>